<proteinExistence type="predicted"/>
<reference evidence="2" key="1">
    <citation type="submission" date="2013-07" db="EMBL/GenBank/DDBJ databases">
        <authorList>
            <person name="McIlroy S."/>
        </authorList>
    </citation>
    <scope>NUCLEOTIDE SEQUENCE [LARGE SCALE GENOMIC DNA]</scope>
    <source>
        <strain evidence="2">Run_A_D11</strain>
    </source>
</reference>
<keyword evidence="3" id="KW-1185">Reference proteome</keyword>
<accession>W6MEC0</accession>
<evidence type="ECO:0008006" key="4">
    <source>
        <dbReference type="Google" id="ProtNLM"/>
    </source>
</evidence>
<organism evidence="2 3">
    <name type="scientific">Candidatus Competibacter denitrificans Run_A_D11</name>
    <dbReference type="NCBI Taxonomy" id="1400863"/>
    <lineage>
        <taxon>Bacteria</taxon>
        <taxon>Pseudomonadati</taxon>
        <taxon>Pseudomonadota</taxon>
        <taxon>Gammaproteobacteria</taxon>
        <taxon>Candidatus Competibacteraceae</taxon>
        <taxon>Candidatus Competibacter</taxon>
    </lineage>
</organism>
<evidence type="ECO:0000313" key="3">
    <source>
        <dbReference type="Proteomes" id="UP000035760"/>
    </source>
</evidence>
<dbReference type="Pfam" id="PF11348">
    <property type="entry name" value="DUF3150"/>
    <property type="match status" value="1"/>
</dbReference>
<evidence type="ECO:0000313" key="2">
    <source>
        <dbReference type="EMBL" id="CDI04348.1"/>
    </source>
</evidence>
<name>W6MEC0_9GAMM</name>
<protein>
    <recommendedName>
        <fullName evidence="4">DUF3150 domain-containing protein</fullName>
    </recommendedName>
</protein>
<gene>
    <name evidence="2" type="ORF">BN873_950031</name>
</gene>
<feature type="region of interest" description="Disordered" evidence="1">
    <location>
        <begin position="334"/>
        <end position="365"/>
    </location>
</feature>
<dbReference type="OrthoDB" id="8900573at2"/>
<evidence type="ECO:0000256" key="1">
    <source>
        <dbReference type="SAM" id="MobiDB-lite"/>
    </source>
</evidence>
<dbReference type="STRING" id="1400863.BN873_950031"/>
<dbReference type="AlphaFoldDB" id="W6MEC0"/>
<dbReference type="RefSeq" id="WP_048676517.1">
    <property type="nucleotide sequence ID" value="NZ_CBTJ020000108.1"/>
</dbReference>
<dbReference type="Proteomes" id="UP000035760">
    <property type="component" value="Unassembled WGS sequence"/>
</dbReference>
<dbReference type="EMBL" id="CBTJ020000108">
    <property type="protein sequence ID" value="CDI04348.1"/>
    <property type="molecule type" value="Genomic_DNA"/>
</dbReference>
<comment type="caution">
    <text evidence="2">The sequence shown here is derived from an EMBL/GenBank/DDBJ whole genome shotgun (WGS) entry which is preliminary data.</text>
</comment>
<sequence length="365" mass="39312">MQDQTFNVDTLEQLVFVNVQISCWSGKKTLTPEDLGLDRDTLPPETLVSLGDKQLIHPDTLRAFTSIRSAARRHCLAVGTRFLGGYAVPAQKAQGLLDRLTTLGQRYQQAKTAFLATYDQKLADWTAQQPSQWQKLIQDALVPATYVGGRLQFQVQVARVSAPPPAVQHPGLHQALAGLGDQILEEIAQEAKDVLETSFQGKTEVTRRALSPLSALRDKLDGLAFIEGGFRAVIGEIDRLLASIPAKGILTGRVLDDLVQFLALAAQPHGLKTWAAAAPVWVNPHPAWAWPSAESSPRIGASALTFSEEAAEAALRSASAVDVAIVPSANAASLPEDDAEATAQRPTSAVDVAPLPEPATEHWFF</sequence>
<reference evidence="2" key="2">
    <citation type="submission" date="2014-03" db="EMBL/GenBank/DDBJ databases">
        <title>Candidatus Competibacter-lineage genomes retrieved from metagenomes reveal functional metabolic diversity.</title>
        <authorList>
            <person name="McIlroy S.J."/>
            <person name="Albertsen M."/>
            <person name="Andresen E.K."/>
            <person name="Saunders A.M."/>
            <person name="Kristiansen R."/>
            <person name="Stokholm-Bjerregaard M."/>
            <person name="Nielsen K.L."/>
            <person name="Nielsen P.H."/>
        </authorList>
    </citation>
    <scope>NUCLEOTIDE SEQUENCE</scope>
    <source>
        <strain evidence="2">Run_A_D11</strain>
    </source>
</reference>
<dbReference type="InterPro" id="IPR021496">
    <property type="entry name" value="DUF3150"/>
</dbReference>